<evidence type="ECO:0000313" key="3">
    <source>
        <dbReference type="Proteomes" id="UP000305202"/>
    </source>
</evidence>
<dbReference type="InterPro" id="IPR006513">
    <property type="entry name" value="YtfJ_HI0045"/>
</dbReference>
<dbReference type="EMBL" id="SZPQ01000026">
    <property type="protein sequence ID" value="TKI04705.1"/>
    <property type="molecule type" value="Genomic_DNA"/>
</dbReference>
<organism evidence="2 3">
    <name type="scientific">Martelella alba</name>
    <dbReference type="NCBI Taxonomy" id="2590451"/>
    <lineage>
        <taxon>Bacteria</taxon>
        <taxon>Pseudomonadati</taxon>
        <taxon>Pseudomonadota</taxon>
        <taxon>Alphaproteobacteria</taxon>
        <taxon>Hyphomicrobiales</taxon>
        <taxon>Aurantimonadaceae</taxon>
        <taxon>Martelella</taxon>
    </lineage>
</organism>
<keyword evidence="1" id="KW-0812">Transmembrane</keyword>
<evidence type="ECO:0000256" key="1">
    <source>
        <dbReference type="SAM" id="Phobius"/>
    </source>
</evidence>
<dbReference type="Proteomes" id="UP000305202">
    <property type="component" value="Unassembled WGS sequence"/>
</dbReference>
<name>A0ABY2SJ82_9HYPH</name>
<evidence type="ECO:0000313" key="2">
    <source>
        <dbReference type="EMBL" id="TKI04705.1"/>
    </source>
</evidence>
<keyword evidence="1" id="KW-1133">Transmembrane helix</keyword>
<dbReference type="RefSeq" id="WP_136991409.1">
    <property type="nucleotide sequence ID" value="NZ_SZPQ01000026.1"/>
</dbReference>
<dbReference type="Pfam" id="PF09695">
    <property type="entry name" value="YtfJ_HI0045"/>
    <property type="match status" value="1"/>
</dbReference>
<feature type="transmembrane region" description="Helical" evidence="1">
    <location>
        <begin position="21"/>
        <end position="43"/>
    </location>
</feature>
<keyword evidence="3" id="KW-1185">Reference proteome</keyword>
<dbReference type="NCBIfam" id="TIGR01626">
    <property type="entry name" value="ytfJ_HI0045"/>
    <property type="match status" value="1"/>
</dbReference>
<keyword evidence="1" id="KW-0472">Membrane</keyword>
<gene>
    <name evidence="2" type="ORF">FCN80_17235</name>
</gene>
<proteinExistence type="predicted"/>
<accession>A0ABY2SJ82</accession>
<reference evidence="2 3" key="1">
    <citation type="submission" date="2019-04" db="EMBL/GenBank/DDBJ databases">
        <authorList>
            <person name="Li M."/>
            <person name="Gao C."/>
        </authorList>
    </citation>
    <scope>NUCLEOTIDE SEQUENCE [LARGE SCALE GENOMIC DNA]</scope>
    <source>
        <strain evidence="2 3">BGMRC 2031</strain>
    </source>
</reference>
<comment type="caution">
    <text evidence="2">The sequence shown here is derived from an EMBL/GenBank/DDBJ whole genome shotgun (WGS) entry which is preliminary data.</text>
</comment>
<sequence>MTSSVKNSSGQTTLQHKHGTALRGLLMMLLLLFPLISSAHNFMLGQSVAPVVITARGELILKNGQFSYKTWRSSELAGKVRVMQYIAGRTSAKKKNQMLITAVKEANFPRDRFQPTTIVNTDDAIPGSGFFVRGKIEKNKKNYPWAQFIVDSDGLARKAWRLPEESSTIVVLDNSGRVQWAKDGALSPNDVDLVIALLRKLISRDQP</sequence>
<protein>
    <submittedName>
        <fullName evidence="2">YtfJ family protein</fullName>
    </submittedName>
</protein>